<gene>
    <name evidence="2" type="ORF">TZ96_01887</name>
</gene>
<evidence type="ECO:0000313" key="3">
    <source>
        <dbReference type="Proteomes" id="UP000033405"/>
    </source>
</evidence>
<dbReference type="EMBL" id="JYOV01000024">
    <property type="protein sequence ID" value="KJU88176.1"/>
    <property type="molecule type" value="Genomic_DNA"/>
</dbReference>
<name>A0A0F3H1X9_9STRE</name>
<dbReference type="RefSeq" id="WP_045763876.1">
    <property type="nucleotide sequence ID" value="NZ_JYOV01000024.1"/>
</dbReference>
<proteinExistence type="predicted"/>
<dbReference type="InterPro" id="IPR029080">
    <property type="entry name" value="Imm40"/>
</dbReference>
<organism evidence="2 3">
    <name type="scientific">Streptococcus infantis</name>
    <dbReference type="NCBI Taxonomy" id="68892"/>
    <lineage>
        <taxon>Bacteria</taxon>
        <taxon>Bacillati</taxon>
        <taxon>Bacillota</taxon>
        <taxon>Bacilli</taxon>
        <taxon>Lactobacillales</taxon>
        <taxon>Streptococcaceae</taxon>
        <taxon>Streptococcus</taxon>
    </lineage>
</organism>
<feature type="domain" description="Immunity protein 40" evidence="1">
    <location>
        <begin position="17"/>
        <end position="106"/>
    </location>
</feature>
<evidence type="ECO:0000259" key="1">
    <source>
        <dbReference type="Pfam" id="PF15569"/>
    </source>
</evidence>
<accession>A0A0F3H1X9</accession>
<reference evidence="2 3" key="1">
    <citation type="submission" date="2015-02" db="EMBL/GenBank/DDBJ databases">
        <title>Evolution of amylase-binding proteins of oral streptococcal species.</title>
        <authorList>
            <person name="Haase E.M."/>
        </authorList>
    </citation>
    <scope>NUCLEOTIDE SEQUENCE [LARGE SCALE GENOMIC DNA]</scope>
    <source>
        <strain evidence="2 3">UC6950A</strain>
    </source>
</reference>
<dbReference type="PATRIC" id="fig|28037.218.peg.1849"/>
<sequence length="113" mass="13447">MNFMKQNFEHIHTRGINLNHIGINAYAYDYSVIPDLLDNLKANNQIILGGDVFCYKNGQLKHTYDHWYYEKQDPTIDSSKSIIQTEKYISNYVKDHGEHYYFSIVLDNEKFYL</sequence>
<dbReference type="Pfam" id="PF15569">
    <property type="entry name" value="Imm40"/>
    <property type="match status" value="1"/>
</dbReference>
<comment type="caution">
    <text evidence="2">The sequence shown here is derived from an EMBL/GenBank/DDBJ whole genome shotgun (WGS) entry which is preliminary data.</text>
</comment>
<evidence type="ECO:0000313" key="2">
    <source>
        <dbReference type="EMBL" id="KJU88176.1"/>
    </source>
</evidence>
<protein>
    <recommendedName>
        <fullName evidence="1">Immunity protein 40 domain-containing protein</fullName>
    </recommendedName>
</protein>
<dbReference type="AlphaFoldDB" id="A0A0F3H1X9"/>
<dbReference type="Proteomes" id="UP000033405">
    <property type="component" value="Unassembled WGS sequence"/>
</dbReference>